<evidence type="ECO:0000256" key="1">
    <source>
        <dbReference type="SAM" id="MobiDB-lite"/>
    </source>
</evidence>
<proteinExistence type="predicted"/>
<dbReference type="Proteomes" id="UP000308197">
    <property type="component" value="Unassembled WGS sequence"/>
</dbReference>
<name>A0A5C3NSK8_9APHY</name>
<evidence type="ECO:0000313" key="2">
    <source>
        <dbReference type="EMBL" id="TFK79547.1"/>
    </source>
</evidence>
<dbReference type="EMBL" id="ML212001">
    <property type="protein sequence ID" value="TFK79547.1"/>
    <property type="molecule type" value="Genomic_DNA"/>
</dbReference>
<evidence type="ECO:0000313" key="3">
    <source>
        <dbReference type="Proteomes" id="UP000308197"/>
    </source>
</evidence>
<protein>
    <submittedName>
        <fullName evidence="2">Uncharacterized protein</fullName>
    </submittedName>
</protein>
<feature type="compositionally biased region" description="Polar residues" evidence="1">
    <location>
        <begin position="43"/>
        <end position="53"/>
    </location>
</feature>
<feature type="region of interest" description="Disordered" evidence="1">
    <location>
        <begin position="30"/>
        <end position="110"/>
    </location>
</feature>
<accession>A0A5C3NSK8</accession>
<reference evidence="2 3" key="1">
    <citation type="journal article" date="2019" name="Nat. Ecol. Evol.">
        <title>Megaphylogeny resolves global patterns of mushroom evolution.</title>
        <authorList>
            <person name="Varga T."/>
            <person name="Krizsan K."/>
            <person name="Foldi C."/>
            <person name="Dima B."/>
            <person name="Sanchez-Garcia M."/>
            <person name="Sanchez-Ramirez S."/>
            <person name="Szollosi G.J."/>
            <person name="Szarkandi J.G."/>
            <person name="Papp V."/>
            <person name="Albert L."/>
            <person name="Andreopoulos W."/>
            <person name="Angelini C."/>
            <person name="Antonin V."/>
            <person name="Barry K.W."/>
            <person name="Bougher N.L."/>
            <person name="Buchanan P."/>
            <person name="Buyck B."/>
            <person name="Bense V."/>
            <person name="Catcheside P."/>
            <person name="Chovatia M."/>
            <person name="Cooper J."/>
            <person name="Damon W."/>
            <person name="Desjardin D."/>
            <person name="Finy P."/>
            <person name="Geml J."/>
            <person name="Haridas S."/>
            <person name="Hughes K."/>
            <person name="Justo A."/>
            <person name="Karasinski D."/>
            <person name="Kautmanova I."/>
            <person name="Kiss B."/>
            <person name="Kocsube S."/>
            <person name="Kotiranta H."/>
            <person name="LaButti K.M."/>
            <person name="Lechner B.E."/>
            <person name="Liimatainen K."/>
            <person name="Lipzen A."/>
            <person name="Lukacs Z."/>
            <person name="Mihaltcheva S."/>
            <person name="Morgado L.N."/>
            <person name="Niskanen T."/>
            <person name="Noordeloos M.E."/>
            <person name="Ohm R.A."/>
            <person name="Ortiz-Santana B."/>
            <person name="Ovrebo C."/>
            <person name="Racz N."/>
            <person name="Riley R."/>
            <person name="Savchenko A."/>
            <person name="Shiryaev A."/>
            <person name="Soop K."/>
            <person name="Spirin V."/>
            <person name="Szebenyi C."/>
            <person name="Tomsovsky M."/>
            <person name="Tulloss R.E."/>
            <person name="Uehling J."/>
            <person name="Grigoriev I.V."/>
            <person name="Vagvolgyi C."/>
            <person name="Papp T."/>
            <person name="Martin F.M."/>
            <person name="Miettinen O."/>
            <person name="Hibbett D.S."/>
            <person name="Nagy L.G."/>
        </authorList>
    </citation>
    <scope>NUCLEOTIDE SEQUENCE [LARGE SCALE GENOMIC DNA]</scope>
    <source>
        <strain evidence="2 3">HHB13444</strain>
    </source>
</reference>
<feature type="compositionally biased region" description="Low complexity" evidence="1">
    <location>
        <begin position="54"/>
        <end position="69"/>
    </location>
</feature>
<dbReference type="AlphaFoldDB" id="A0A5C3NSK8"/>
<organism evidence="2 3">
    <name type="scientific">Polyporus arcularius HHB13444</name>
    <dbReference type="NCBI Taxonomy" id="1314778"/>
    <lineage>
        <taxon>Eukaryota</taxon>
        <taxon>Fungi</taxon>
        <taxon>Dikarya</taxon>
        <taxon>Basidiomycota</taxon>
        <taxon>Agaricomycotina</taxon>
        <taxon>Agaricomycetes</taxon>
        <taxon>Polyporales</taxon>
        <taxon>Polyporaceae</taxon>
        <taxon>Polyporus</taxon>
    </lineage>
</organism>
<keyword evidence="3" id="KW-1185">Reference proteome</keyword>
<gene>
    <name evidence="2" type="ORF">K466DRAFT_592353</name>
</gene>
<feature type="compositionally biased region" description="Polar residues" evidence="1">
    <location>
        <begin position="76"/>
        <end position="93"/>
    </location>
</feature>
<feature type="non-terminal residue" evidence="2">
    <location>
        <position position="110"/>
    </location>
</feature>
<dbReference type="InParanoid" id="A0A5C3NSK8"/>
<sequence>MRGGWTGTDSHSHAHVGADGMLIACRLPHNPSRLYDRPEPRSSMLSRAATSPESASSRCDSALSSRAAAVCPPEPRTSTSAISRLAGAQSSASKHPDDSRALLQSSRTTT</sequence>